<dbReference type="EMBL" id="JAGGNH010000003">
    <property type="protein sequence ID" value="KAJ0978125.1"/>
    <property type="molecule type" value="Genomic_DNA"/>
</dbReference>
<protein>
    <submittedName>
        <fullName evidence="2">Uncharacterized protein</fullName>
    </submittedName>
</protein>
<dbReference type="PANTHER" id="PTHR11246">
    <property type="entry name" value="PRE-MRNA SPLICING FACTOR"/>
    <property type="match status" value="1"/>
</dbReference>
<dbReference type="AlphaFoldDB" id="A0A9D5CQW8"/>
<dbReference type="Proteomes" id="UP001085076">
    <property type="component" value="Miscellaneous, Linkage group lg03"/>
</dbReference>
<accession>A0A9D5CQW8</accession>
<evidence type="ECO:0000313" key="3">
    <source>
        <dbReference type="Proteomes" id="UP001085076"/>
    </source>
</evidence>
<keyword evidence="1" id="KW-0677">Repeat</keyword>
<dbReference type="InterPro" id="IPR011990">
    <property type="entry name" value="TPR-like_helical_dom_sf"/>
</dbReference>
<dbReference type="OrthoDB" id="440128at2759"/>
<dbReference type="GO" id="GO:0080188">
    <property type="term" value="P:gene silencing by siRNA-directed DNA methylation"/>
    <property type="evidence" value="ECO:0007669"/>
    <property type="project" value="TreeGrafter"/>
</dbReference>
<gene>
    <name evidence="2" type="ORF">J5N97_013599</name>
</gene>
<reference evidence="2" key="2">
    <citation type="journal article" date="2022" name="Hortic Res">
        <title>The genome of Dioscorea zingiberensis sheds light on the biosynthesis, origin and evolution of the medicinally important diosgenin saponins.</title>
        <authorList>
            <person name="Li Y."/>
            <person name="Tan C."/>
            <person name="Li Z."/>
            <person name="Guo J."/>
            <person name="Li S."/>
            <person name="Chen X."/>
            <person name="Wang C."/>
            <person name="Dai X."/>
            <person name="Yang H."/>
            <person name="Song W."/>
            <person name="Hou L."/>
            <person name="Xu J."/>
            <person name="Tong Z."/>
            <person name="Xu A."/>
            <person name="Yuan X."/>
            <person name="Wang W."/>
            <person name="Yang Q."/>
            <person name="Chen L."/>
            <person name="Sun Z."/>
            <person name="Wang K."/>
            <person name="Pan B."/>
            <person name="Chen J."/>
            <person name="Bao Y."/>
            <person name="Liu F."/>
            <person name="Qi X."/>
            <person name="Gang D.R."/>
            <person name="Wen J."/>
            <person name="Li J."/>
        </authorList>
    </citation>
    <scope>NUCLEOTIDE SEQUENCE</scope>
    <source>
        <strain evidence="2">Dzin_1.0</strain>
    </source>
</reference>
<dbReference type="GO" id="GO:2000636">
    <property type="term" value="P:positive regulation of primary miRNA processing"/>
    <property type="evidence" value="ECO:0007669"/>
    <property type="project" value="TreeGrafter"/>
</dbReference>
<sequence>MLEEVANGNTKSVGKVIDRGIRSLKQGIVEIYRVVWVKEVEAAERAGLIVTCQVIIKKTIAIGVEEEDRKRTWVTDAKECMKRGSIEIARAIYAHALTVFLTKKSIWLKATQLKKSHGTRESLDALTSGCGDLVDASQRKVASWGSSCSTSNSS</sequence>
<dbReference type="GO" id="GO:0000244">
    <property type="term" value="P:spliceosomal tri-snRNP complex assembly"/>
    <property type="evidence" value="ECO:0007669"/>
    <property type="project" value="TreeGrafter"/>
</dbReference>
<proteinExistence type="predicted"/>
<keyword evidence="3" id="KW-1185">Reference proteome</keyword>
<dbReference type="GO" id="GO:0046540">
    <property type="term" value="C:U4/U6 x U5 tri-snRNP complex"/>
    <property type="evidence" value="ECO:0007669"/>
    <property type="project" value="TreeGrafter"/>
</dbReference>
<comment type="caution">
    <text evidence="2">The sequence shown here is derived from an EMBL/GenBank/DDBJ whole genome shotgun (WGS) entry which is preliminary data.</text>
</comment>
<dbReference type="InterPro" id="IPR045075">
    <property type="entry name" value="Syf1-like"/>
</dbReference>
<dbReference type="GO" id="GO:0071013">
    <property type="term" value="C:catalytic step 2 spliceosome"/>
    <property type="evidence" value="ECO:0007669"/>
    <property type="project" value="TreeGrafter"/>
</dbReference>
<dbReference type="PANTHER" id="PTHR11246:SF1">
    <property type="entry name" value="PRE-MRNA-PROCESSING FACTOR 6"/>
    <property type="match status" value="1"/>
</dbReference>
<evidence type="ECO:0000313" key="2">
    <source>
        <dbReference type="EMBL" id="KAJ0978125.1"/>
    </source>
</evidence>
<reference evidence="2" key="1">
    <citation type="submission" date="2021-03" db="EMBL/GenBank/DDBJ databases">
        <authorList>
            <person name="Li Z."/>
            <person name="Yang C."/>
        </authorList>
    </citation>
    <scope>NUCLEOTIDE SEQUENCE</scope>
    <source>
        <strain evidence="2">Dzin_1.0</strain>
        <tissue evidence="2">Leaf</tissue>
    </source>
</reference>
<dbReference type="Gene3D" id="1.25.40.10">
    <property type="entry name" value="Tetratricopeptide repeat domain"/>
    <property type="match status" value="1"/>
</dbReference>
<name>A0A9D5CQW8_9LILI</name>
<organism evidence="2 3">
    <name type="scientific">Dioscorea zingiberensis</name>
    <dbReference type="NCBI Taxonomy" id="325984"/>
    <lineage>
        <taxon>Eukaryota</taxon>
        <taxon>Viridiplantae</taxon>
        <taxon>Streptophyta</taxon>
        <taxon>Embryophyta</taxon>
        <taxon>Tracheophyta</taxon>
        <taxon>Spermatophyta</taxon>
        <taxon>Magnoliopsida</taxon>
        <taxon>Liliopsida</taxon>
        <taxon>Dioscoreales</taxon>
        <taxon>Dioscoreaceae</taxon>
        <taxon>Dioscorea</taxon>
    </lineage>
</organism>
<evidence type="ECO:0000256" key="1">
    <source>
        <dbReference type="ARBA" id="ARBA00022737"/>
    </source>
</evidence>